<name>A0A382BWE4_9ZZZZ</name>
<dbReference type="Gene3D" id="3.30.1490.20">
    <property type="entry name" value="ATP-grasp fold, A domain"/>
    <property type="match status" value="1"/>
</dbReference>
<dbReference type="InterPro" id="IPR011761">
    <property type="entry name" value="ATP-grasp"/>
</dbReference>
<dbReference type="Gene3D" id="3.30.470.20">
    <property type="entry name" value="ATP-grasp fold, B domain"/>
    <property type="match status" value="1"/>
</dbReference>
<dbReference type="SUPFAM" id="SSF56059">
    <property type="entry name" value="Glutathione synthetase ATP-binding domain-like"/>
    <property type="match status" value="1"/>
</dbReference>
<dbReference type="AlphaFoldDB" id="A0A382BWE4"/>
<sequence length="350" mass="39197">METPKFREFISEAKEESYRLVILSHDDAEDPNKTGDLIREKAKKLGIECILGEFVGAYTSYDIKNDELYINTFPVEKGGAVAQPDPKKEMKYDKPFKLNPENTIIMSRGLGTPGVSGNKSWYDMIKDFEHRGFTVINTNKCHDICSDKVMNQIIFDRHDINSPKTVRIYHSEGSEKALEELDSKFPIILKTGTGSRGVGVILVESAASLQSIVQLLYRENEFIDIILQEQIKTDYDVRVIICGDEVVGVMKRPIVEGDFRSNVSQGSDPVPHKLTELEKEESLAAARAVGGIVVGVDFIPAKNREKDRPYFIEVNSTPGLIGIEEALKSDGSIVEKILKKLQDRSLWANA</sequence>
<feature type="domain" description="ATP-grasp" evidence="1">
    <location>
        <begin position="152"/>
        <end position="342"/>
    </location>
</feature>
<dbReference type="PANTHER" id="PTHR21621">
    <property type="entry name" value="RIBOSOMAL PROTEIN S6 MODIFICATION PROTEIN"/>
    <property type="match status" value="1"/>
</dbReference>
<dbReference type="GO" id="GO:0005524">
    <property type="term" value="F:ATP binding"/>
    <property type="evidence" value="ECO:0007669"/>
    <property type="project" value="InterPro"/>
</dbReference>
<reference evidence="2" key="1">
    <citation type="submission" date="2018-05" db="EMBL/GenBank/DDBJ databases">
        <authorList>
            <person name="Lanie J.A."/>
            <person name="Ng W.-L."/>
            <person name="Kazmierczak K.M."/>
            <person name="Andrzejewski T.M."/>
            <person name="Davidsen T.M."/>
            <person name="Wayne K.J."/>
            <person name="Tettelin H."/>
            <person name="Glass J.I."/>
            <person name="Rusch D."/>
            <person name="Podicherti R."/>
            <person name="Tsui H.-C.T."/>
            <person name="Winkler M.E."/>
        </authorList>
    </citation>
    <scope>NUCLEOTIDE SEQUENCE</scope>
</reference>
<dbReference type="EMBL" id="UINC01031689">
    <property type="protein sequence ID" value="SVB18136.1"/>
    <property type="molecule type" value="Genomic_DNA"/>
</dbReference>
<dbReference type="GO" id="GO:0016879">
    <property type="term" value="F:ligase activity, forming carbon-nitrogen bonds"/>
    <property type="evidence" value="ECO:0007669"/>
    <property type="project" value="TreeGrafter"/>
</dbReference>
<dbReference type="InterPro" id="IPR013651">
    <property type="entry name" value="ATP-grasp_RimK-type"/>
</dbReference>
<proteinExistence type="predicted"/>
<accession>A0A382BWE4</accession>
<dbReference type="GO" id="GO:0005737">
    <property type="term" value="C:cytoplasm"/>
    <property type="evidence" value="ECO:0007669"/>
    <property type="project" value="TreeGrafter"/>
</dbReference>
<dbReference type="Pfam" id="PF08443">
    <property type="entry name" value="RimK"/>
    <property type="match status" value="1"/>
</dbReference>
<dbReference type="InterPro" id="IPR013815">
    <property type="entry name" value="ATP_grasp_subdomain_1"/>
</dbReference>
<protein>
    <recommendedName>
        <fullName evidence="1">ATP-grasp domain-containing protein</fullName>
    </recommendedName>
</protein>
<dbReference type="GO" id="GO:0046872">
    <property type="term" value="F:metal ion binding"/>
    <property type="evidence" value="ECO:0007669"/>
    <property type="project" value="InterPro"/>
</dbReference>
<dbReference type="PANTHER" id="PTHR21621:SF0">
    <property type="entry name" value="BETA-CITRYLGLUTAMATE SYNTHASE B-RELATED"/>
    <property type="match status" value="1"/>
</dbReference>
<evidence type="ECO:0000259" key="1">
    <source>
        <dbReference type="PROSITE" id="PS50975"/>
    </source>
</evidence>
<dbReference type="PROSITE" id="PS50975">
    <property type="entry name" value="ATP_GRASP"/>
    <property type="match status" value="1"/>
</dbReference>
<evidence type="ECO:0000313" key="2">
    <source>
        <dbReference type="EMBL" id="SVB18136.1"/>
    </source>
</evidence>
<gene>
    <name evidence="2" type="ORF">METZ01_LOCUS170990</name>
</gene>
<organism evidence="2">
    <name type="scientific">marine metagenome</name>
    <dbReference type="NCBI Taxonomy" id="408172"/>
    <lineage>
        <taxon>unclassified sequences</taxon>
        <taxon>metagenomes</taxon>
        <taxon>ecological metagenomes</taxon>
    </lineage>
</organism>